<dbReference type="Pfam" id="PF01663">
    <property type="entry name" value="Phosphodiest"/>
    <property type="match status" value="1"/>
</dbReference>
<reference evidence="2" key="1">
    <citation type="submission" date="2016-04" db="EMBL/GenBank/DDBJ databases">
        <authorList>
            <person name="Chen L."/>
            <person name="Zhuang W."/>
            <person name="Wang G."/>
        </authorList>
    </citation>
    <scope>NUCLEOTIDE SEQUENCE [LARGE SCALE GENOMIC DNA]</scope>
    <source>
        <strain evidence="2">208</strain>
    </source>
</reference>
<protein>
    <submittedName>
        <fullName evidence="1">Phosphodiesterase</fullName>
    </submittedName>
</protein>
<dbReference type="AlphaFoldDB" id="A0A1V9GDQ7"/>
<comment type="caution">
    <text evidence="1">The sequence shown here is derived from an EMBL/GenBank/DDBJ whole genome shotgun (WGS) entry which is preliminary data.</text>
</comment>
<dbReference type="EMBL" id="LWBP01000001">
    <property type="protein sequence ID" value="OQP68682.1"/>
    <property type="molecule type" value="Genomic_DNA"/>
</dbReference>
<sequence length="500" mass="53843">MNKILIAIITASTLLQASAQTKQPETRTLIVFFDGLRPDYITPEAMPNLHAFKKRSAYGKSHHSVFPTVTRVNSASYATGSYPVTHGLMGNAVFFPEVVNNKSLNTGDAEDLFKIGEATGGKLLTTTSLGEILQSLGKKMMVFSSGSTGQAYLQNHTISGGAIINPAMILPATIKDSIFKDLGPVQAGGKHKWVTDALIKYGLSDDGPLVSAIWYSDPDGSAHAKGIGSPEAMASIKTVDAEFGRIVAELENKGLTRYNNILISTDHGFTTHVGQNTKSLNQLLIDNGFKQSATSDDVVTAGGAIYIKNHDPELIKKIVTVLRPLEYIGAIFTKGVKAGDTKGFVEGTLSFETIHWNHSRAADILVDANWDDRKNSAGYAGATFLPGVAGHGSISNWDIHIPLIVSGPAFKNTFESELPTSNVDLAPTVLYTLNIPVPATMDGRIMNEFLRKPAPGAITKAKKETIVTTAGYAGGTYKLTLERTVLGKYRYVDRARTERK</sequence>
<dbReference type="InterPro" id="IPR002591">
    <property type="entry name" value="Phosphodiest/P_Trfase"/>
</dbReference>
<dbReference type="GO" id="GO:0016787">
    <property type="term" value="F:hydrolase activity"/>
    <property type="evidence" value="ECO:0007669"/>
    <property type="project" value="UniProtKB-ARBA"/>
</dbReference>
<dbReference type="STRING" id="550983.A4R26_01870"/>
<dbReference type="Gene3D" id="3.40.720.10">
    <property type="entry name" value="Alkaline Phosphatase, subunit A"/>
    <property type="match status" value="1"/>
</dbReference>
<keyword evidence="2" id="KW-1185">Reference proteome</keyword>
<organism evidence="1 2">
    <name type="scientific">Niastella populi</name>
    <dbReference type="NCBI Taxonomy" id="550983"/>
    <lineage>
        <taxon>Bacteria</taxon>
        <taxon>Pseudomonadati</taxon>
        <taxon>Bacteroidota</taxon>
        <taxon>Chitinophagia</taxon>
        <taxon>Chitinophagales</taxon>
        <taxon>Chitinophagaceae</taxon>
        <taxon>Niastella</taxon>
    </lineage>
</organism>
<dbReference type="SUPFAM" id="SSF53649">
    <property type="entry name" value="Alkaline phosphatase-like"/>
    <property type="match status" value="1"/>
</dbReference>
<dbReference type="InterPro" id="IPR017850">
    <property type="entry name" value="Alkaline_phosphatase_core_sf"/>
</dbReference>
<gene>
    <name evidence="1" type="ORF">A4R26_01870</name>
</gene>
<dbReference type="Proteomes" id="UP000192276">
    <property type="component" value="Unassembled WGS sequence"/>
</dbReference>
<dbReference type="PANTHER" id="PTHR10151:SF120">
    <property type="entry name" value="BIS(5'-ADENOSYL)-TRIPHOSPHATASE"/>
    <property type="match status" value="1"/>
</dbReference>
<accession>A0A1V9GDQ7</accession>
<name>A0A1V9GDQ7_9BACT</name>
<dbReference type="PANTHER" id="PTHR10151">
    <property type="entry name" value="ECTONUCLEOTIDE PYROPHOSPHATASE/PHOSPHODIESTERASE"/>
    <property type="match status" value="1"/>
</dbReference>
<evidence type="ECO:0000313" key="1">
    <source>
        <dbReference type="EMBL" id="OQP68682.1"/>
    </source>
</evidence>
<proteinExistence type="predicted"/>
<evidence type="ECO:0000313" key="2">
    <source>
        <dbReference type="Proteomes" id="UP000192276"/>
    </source>
</evidence>